<dbReference type="Proteomes" id="UP001497644">
    <property type="component" value="Chromosome 3"/>
</dbReference>
<feature type="compositionally biased region" description="Polar residues" evidence="1">
    <location>
        <begin position="13"/>
        <end position="22"/>
    </location>
</feature>
<evidence type="ECO:0000313" key="2">
    <source>
        <dbReference type="EMBL" id="CAL1682287.1"/>
    </source>
</evidence>
<sequence length="66" mass="7410">MGDMRDGHEESNRTTSPSNRPTLRCSSGYAELMASIVFGFSLDVQFTIKCCSPNFLSPFNLTYFYA</sequence>
<dbReference type="AlphaFoldDB" id="A0AAV2NT72"/>
<dbReference type="EMBL" id="OZ034826">
    <property type="protein sequence ID" value="CAL1682287.1"/>
    <property type="molecule type" value="Genomic_DNA"/>
</dbReference>
<organism evidence="2 3">
    <name type="scientific">Lasius platythorax</name>
    <dbReference type="NCBI Taxonomy" id="488582"/>
    <lineage>
        <taxon>Eukaryota</taxon>
        <taxon>Metazoa</taxon>
        <taxon>Ecdysozoa</taxon>
        <taxon>Arthropoda</taxon>
        <taxon>Hexapoda</taxon>
        <taxon>Insecta</taxon>
        <taxon>Pterygota</taxon>
        <taxon>Neoptera</taxon>
        <taxon>Endopterygota</taxon>
        <taxon>Hymenoptera</taxon>
        <taxon>Apocrita</taxon>
        <taxon>Aculeata</taxon>
        <taxon>Formicoidea</taxon>
        <taxon>Formicidae</taxon>
        <taxon>Formicinae</taxon>
        <taxon>Lasius</taxon>
        <taxon>Lasius</taxon>
    </lineage>
</organism>
<evidence type="ECO:0000313" key="3">
    <source>
        <dbReference type="Proteomes" id="UP001497644"/>
    </source>
</evidence>
<accession>A0AAV2NT72</accession>
<gene>
    <name evidence="2" type="ORF">LPLAT_LOCUS8130</name>
</gene>
<proteinExistence type="predicted"/>
<evidence type="ECO:0000256" key="1">
    <source>
        <dbReference type="SAM" id="MobiDB-lite"/>
    </source>
</evidence>
<protein>
    <submittedName>
        <fullName evidence="2">Uncharacterized protein</fullName>
    </submittedName>
</protein>
<name>A0AAV2NT72_9HYME</name>
<feature type="region of interest" description="Disordered" evidence="1">
    <location>
        <begin position="1"/>
        <end position="22"/>
    </location>
</feature>
<keyword evidence="3" id="KW-1185">Reference proteome</keyword>
<reference evidence="2" key="1">
    <citation type="submission" date="2024-04" db="EMBL/GenBank/DDBJ databases">
        <authorList>
            <consortium name="Molecular Ecology Group"/>
        </authorList>
    </citation>
    <scope>NUCLEOTIDE SEQUENCE</scope>
</reference>
<feature type="compositionally biased region" description="Basic and acidic residues" evidence="1">
    <location>
        <begin position="1"/>
        <end position="12"/>
    </location>
</feature>